<feature type="region of interest" description="Disordered" evidence="12">
    <location>
        <begin position="24"/>
        <end position="49"/>
    </location>
</feature>
<evidence type="ECO:0000256" key="3">
    <source>
        <dbReference type="ARBA" id="ARBA00012835"/>
    </source>
</evidence>
<dbReference type="SUPFAM" id="SSF48163">
    <property type="entry name" value="An anticodon-binding domain of class I aminoacyl-tRNA synthetases"/>
    <property type="match status" value="1"/>
</dbReference>
<dbReference type="InterPro" id="IPR045462">
    <property type="entry name" value="aa-tRNA-synth_I_cd-bd"/>
</dbReference>
<evidence type="ECO:0000256" key="9">
    <source>
        <dbReference type="ARBA" id="ARBA00030865"/>
    </source>
</evidence>
<accession>A0A1B7TDE7</accession>
<dbReference type="Pfam" id="PF00749">
    <property type="entry name" value="tRNA-synt_1c"/>
    <property type="match status" value="1"/>
</dbReference>
<proteinExistence type="inferred from homology"/>
<comment type="subcellular location">
    <subcellularLocation>
        <location evidence="1">Mitochondrion</location>
    </subcellularLocation>
</comment>
<dbReference type="GO" id="GO:0005524">
    <property type="term" value="F:ATP binding"/>
    <property type="evidence" value="ECO:0007669"/>
    <property type="project" value="UniProtKB-KW"/>
</dbReference>
<evidence type="ECO:0000256" key="10">
    <source>
        <dbReference type="ARBA" id="ARBA00072917"/>
    </source>
</evidence>
<dbReference type="InterPro" id="IPR049940">
    <property type="entry name" value="GluQ/Sye"/>
</dbReference>
<dbReference type="GO" id="GO:0005739">
    <property type="term" value="C:mitochondrion"/>
    <property type="evidence" value="ECO:0007669"/>
    <property type="project" value="UniProtKB-SubCell"/>
</dbReference>
<evidence type="ECO:0000256" key="8">
    <source>
        <dbReference type="ARBA" id="ARBA00023146"/>
    </source>
</evidence>
<dbReference type="InterPro" id="IPR020751">
    <property type="entry name" value="aa-tRNA-synth_I_codon-bd_sub2"/>
</dbReference>
<dbReference type="CDD" id="cd00808">
    <property type="entry name" value="GluRS_core"/>
    <property type="match status" value="1"/>
</dbReference>
<gene>
    <name evidence="15" type="ORF">HANVADRAFT_56155</name>
</gene>
<evidence type="ECO:0000256" key="7">
    <source>
        <dbReference type="ARBA" id="ARBA00022917"/>
    </source>
</evidence>
<feature type="domain" description="Glutamyl/glutaminyl-tRNA synthetase class Ib catalytic" evidence="13">
    <location>
        <begin position="45"/>
        <end position="368"/>
    </location>
</feature>
<dbReference type="GO" id="GO:0004818">
    <property type="term" value="F:glutamate-tRNA ligase activity"/>
    <property type="evidence" value="ECO:0007669"/>
    <property type="project" value="UniProtKB-EC"/>
</dbReference>
<comment type="similarity">
    <text evidence="2">Belongs to the class-I aminoacyl-tRNA synthetase family. Glutamate--tRNA ligase type 1 subfamily.</text>
</comment>
<dbReference type="GO" id="GO:0008270">
    <property type="term" value="F:zinc ion binding"/>
    <property type="evidence" value="ECO:0007669"/>
    <property type="project" value="InterPro"/>
</dbReference>
<evidence type="ECO:0000256" key="12">
    <source>
        <dbReference type="SAM" id="MobiDB-lite"/>
    </source>
</evidence>
<dbReference type="Gene3D" id="3.40.50.620">
    <property type="entry name" value="HUPs"/>
    <property type="match status" value="1"/>
</dbReference>
<evidence type="ECO:0000256" key="2">
    <source>
        <dbReference type="ARBA" id="ARBA00007894"/>
    </source>
</evidence>
<keyword evidence="5 11" id="KW-0547">Nucleotide-binding</keyword>
<dbReference type="Proteomes" id="UP000092321">
    <property type="component" value="Unassembled WGS sequence"/>
</dbReference>
<dbReference type="SUPFAM" id="SSF52374">
    <property type="entry name" value="Nucleotidylyl transferase"/>
    <property type="match status" value="1"/>
</dbReference>
<evidence type="ECO:0000313" key="16">
    <source>
        <dbReference type="Proteomes" id="UP000092321"/>
    </source>
</evidence>
<sequence length="538" mass="62714">MLMIKHNKPYFLSSIFNKNIVNKNKKNTNKSNTSTTNKHPSTPARTRFAPSPTGFLHLGSLRTALYNYLLAKNTKGQFLLRLEDTDQVRVVSGAEENLYKCLDWLGLHNDEGSNNPPGNKPEIGSYKQSERRDIYAKYTTEIIDKGHAYKCFCSKERLENLLESSKKLKPKSSASYDRHCYHLTKEEIEAKEKNNEKYVVRLKSPDIYPEFEDLILGQINFQPRYNYDDKRFDDPVLMKSDGLPTYHFANVIDDHLMEITHVIRGEEWVPSTPKHKYLYQVMEWKEPKFIHLPLLAGSNDSKKLSKRRNDSNIWEMKKKGYLPEALINYVAIYGWNVPKNKQGNLVYSLEELINLFNINKLTKGNAKISPSLLEFLNKQHLLKMLKNEEEVEKVVEMIIQDEETPDFMKVDKNKIKKILLHVGDTLNNWKDFGKQFDYCFLKTDYNNENCINFKNNFDNNDIKNVINYTIDNSVLLLNEKNIIDLIKDGLNLEDKKIIFETLRYSLTGSKKGSALNDILRLLGNEEVLNRLKESLKYV</sequence>
<dbReference type="InterPro" id="IPR000924">
    <property type="entry name" value="Glu/Gln-tRNA-synth"/>
</dbReference>
<dbReference type="InterPro" id="IPR004527">
    <property type="entry name" value="Glu-tRNA-ligase_bac/mito"/>
</dbReference>
<dbReference type="EMBL" id="LXPE01000013">
    <property type="protein sequence ID" value="OBA26740.1"/>
    <property type="molecule type" value="Genomic_DNA"/>
</dbReference>
<evidence type="ECO:0000256" key="5">
    <source>
        <dbReference type="ARBA" id="ARBA00022741"/>
    </source>
</evidence>
<dbReference type="GO" id="GO:0006424">
    <property type="term" value="P:glutamyl-tRNA aminoacylation"/>
    <property type="evidence" value="ECO:0007669"/>
    <property type="project" value="InterPro"/>
</dbReference>
<dbReference type="Gene3D" id="1.10.10.350">
    <property type="match status" value="1"/>
</dbReference>
<evidence type="ECO:0000259" key="14">
    <source>
        <dbReference type="Pfam" id="PF19269"/>
    </source>
</evidence>
<dbReference type="PANTHER" id="PTHR43311">
    <property type="entry name" value="GLUTAMATE--TRNA LIGASE"/>
    <property type="match status" value="1"/>
</dbReference>
<dbReference type="EC" id="6.1.1.17" evidence="3"/>
<protein>
    <recommendedName>
        <fullName evidence="10">Glutamate--tRNA ligase, mitochondrial</fullName>
        <ecNumber evidence="3">6.1.1.17</ecNumber>
    </recommendedName>
    <alternativeName>
        <fullName evidence="9">Glutamyl-tRNA synthetase</fullName>
    </alternativeName>
</protein>
<keyword evidence="8 11" id="KW-0030">Aminoacyl-tRNA synthetase</keyword>
<comment type="caution">
    <text evidence="15">The sequence shown here is derived from an EMBL/GenBank/DDBJ whole genome shotgun (WGS) entry which is preliminary data.</text>
</comment>
<dbReference type="InterPro" id="IPR020058">
    <property type="entry name" value="Glu/Gln-tRNA-synth_Ib_cat-dom"/>
</dbReference>
<dbReference type="NCBIfam" id="TIGR00464">
    <property type="entry name" value="gltX_bact"/>
    <property type="match status" value="1"/>
</dbReference>
<dbReference type="InterPro" id="IPR014729">
    <property type="entry name" value="Rossmann-like_a/b/a_fold"/>
</dbReference>
<evidence type="ECO:0000313" key="15">
    <source>
        <dbReference type="EMBL" id="OBA26740.1"/>
    </source>
</evidence>
<evidence type="ECO:0000256" key="6">
    <source>
        <dbReference type="ARBA" id="ARBA00022840"/>
    </source>
</evidence>
<evidence type="ECO:0000256" key="1">
    <source>
        <dbReference type="ARBA" id="ARBA00004173"/>
    </source>
</evidence>
<organism evidence="15 16">
    <name type="scientific">Hanseniaspora valbyensis NRRL Y-1626</name>
    <dbReference type="NCBI Taxonomy" id="766949"/>
    <lineage>
        <taxon>Eukaryota</taxon>
        <taxon>Fungi</taxon>
        <taxon>Dikarya</taxon>
        <taxon>Ascomycota</taxon>
        <taxon>Saccharomycotina</taxon>
        <taxon>Saccharomycetes</taxon>
        <taxon>Saccharomycodales</taxon>
        <taxon>Saccharomycodaceae</taxon>
        <taxon>Hanseniaspora</taxon>
    </lineage>
</organism>
<reference evidence="16" key="1">
    <citation type="journal article" date="2016" name="Proc. Natl. Acad. Sci. U.S.A.">
        <title>Comparative genomics of biotechnologically important yeasts.</title>
        <authorList>
            <person name="Riley R."/>
            <person name="Haridas S."/>
            <person name="Wolfe K.H."/>
            <person name="Lopes M.R."/>
            <person name="Hittinger C.T."/>
            <person name="Goeker M."/>
            <person name="Salamov A.A."/>
            <person name="Wisecaver J.H."/>
            <person name="Long T.M."/>
            <person name="Calvey C.H."/>
            <person name="Aerts A.L."/>
            <person name="Barry K.W."/>
            <person name="Choi C."/>
            <person name="Clum A."/>
            <person name="Coughlan A.Y."/>
            <person name="Deshpande S."/>
            <person name="Douglass A.P."/>
            <person name="Hanson S.J."/>
            <person name="Klenk H.-P."/>
            <person name="LaButti K.M."/>
            <person name="Lapidus A."/>
            <person name="Lindquist E.A."/>
            <person name="Lipzen A.M."/>
            <person name="Meier-Kolthoff J.P."/>
            <person name="Ohm R.A."/>
            <person name="Otillar R.P."/>
            <person name="Pangilinan J.L."/>
            <person name="Peng Y."/>
            <person name="Rokas A."/>
            <person name="Rosa C.A."/>
            <person name="Scheuner C."/>
            <person name="Sibirny A.A."/>
            <person name="Slot J.C."/>
            <person name="Stielow J.B."/>
            <person name="Sun H."/>
            <person name="Kurtzman C.P."/>
            <person name="Blackwell M."/>
            <person name="Grigoriev I.V."/>
            <person name="Jeffries T.W."/>
        </authorList>
    </citation>
    <scope>NUCLEOTIDE SEQUENCE [LARGE SCALE GENOMIC DNA]</scope>
    <source>
        <strain evidence="16">NRRL Y-1626</strain>
    </source>
</reference>
<dbReference type="AlphaFoldDB" id="A0A1B7TDE7"/>
<dbReference type="InterPro" id="IPR033910">
    <property type="entry name" value="GluRS_core"/>
</dbReference>
<dbReference type="PANTHER" id="PTHR43311:SF2">
    <property type="entry name" value="GLUTAMATE--TRNA LIGASE, MITOCHONDRIAL-RELATED"/>
    <property type="match status" value="1"/>
</dbReference>
<dbReference type="GO" id="GO:0000049">
    <property type="term" value="F:tRNA binding"/>
    <property type="evidence" value="ECO:0007669"/>
    <property type="project" value="InterPro"/>
</dbReference>
<keyword evidence="7 11" id="KW-0648">Protein biosynthesis</keyword>
<evidence type="ECO:0000259" key="13">
    <source>
        <dbReference type="Pfam" id="PF00749"/>
    </source>
</evidence>
<dbReference type="FunFam" id="3.40.50.620:FF:000045">
    <property type="entry name" value="Glutamate--tRNA ligase, mitochondrial"/>
    <property type="match status" value="1"/>
</dbReference>
<dbReference type="Pfam" id="PF19269">
    <property type="entry name" value="Anticodon_2"/>
    <property type="match status" value="1"/>
</dbReference>
<name>A0A1B7TDE7_9ASCO</name>
<feature type="domain" description="Aminoacyl-tRNA synthetase class I anticodon-binding" evidence="14">
    <location>
        <begin position="409"/>
        <end position="534"/>
    </location>
</feature>
<dbReference type="InterPro" id="IPR008925">
    <property type="entry name" value="aa_tRNA-synth_I_cd-bd_sf"/>
</dbReference>
<feature type="compositionally biased region" description="Low complexity" evidence="12">
    <location>
        <begin position="29"/>
        <end position="38"/>
    </location>
</feature>
<evidence type="ECO:0000256" key="4">
    <source>
        <dbReference type="ARBA" id="ARBA00022598"/>
    </source>
</evidence>
<dbReference type="PRINTS" id="PR00987">
    <property type="entry name" value="TRNASYNTHGLU"/>
</dbReference>
<keyword evidence="4 11" id="KW-0436">Ligase</keyword>
<keyword evidence="6 11" id="KW-0067">ATP-binding</keyword>
<evidence type="ECO:0000256" key="11">
    <source>
        <dbReference type="RuleBase" id="RU363037"/>
    </source>
</evidence>
<keyword evidence="16" id="KW-1185">Reference proteome</keyword>
<dbReference type="OrthoDB" id="428822at2759"/>
<dbReference type="HAMAP" id="MF_00022">
    <property type="entry name" value="Glu_tRNA_synth_type1"/>
    <property type="match status" value="1"/>
</dbReference>